<evidence type="ECO:0000256" key="1">
    <source>
        <dbReference type="SAM" id="SignalP"/>
    </source>
</evidence>
<dbReference type="RefSeq" id="WP_260103809.1">
    <property type="nucleotide sequence ID" value="NZ_JALXSQ010000005.1"/>
</dbReference>
<dbReference type="Proteomes" id="UP001525379">
    <property type="component" value="Unassembled WGS sequence"/>
</dbReference>
<gene>
    <name evidence="2" type="ORF">M3D15_02390</name>
</gene>
<accession>A0ABT2HV50</accession>
<name>A0ABT2HV50_9MICO</name>
<protein>
    <recommendedName>
        <fullName evidence="4">Lipoprotein</fullName>
    </recommendedName>
</protein>
<organism evidence="2 3">
    <name type="scientific">Pseudoclavibacter albus</name>
    <dbReference type="NCBI Taxonomy" id="272241"/>
    <lineage>
        <taxon>Bacteria</taxon>
        <taxon>Bacillati</taxon>
        <taxon>Actinomycetota</taxon>
        <taxon>Actinomycetes</taxon>
        <taxon>Micrococcales</taxon>
        <taxon>Microbacteriaceae</taxon>
        <taxon>Pseudoclavibacter</taxon>
    </lineage>
</organism>
<evidence type="ECO:0008006" key="4">
    <source>
        <dbReference type="Google" id="ProtNLM"/>
    </source>
</evidence>
<reference evidence="2 3" key="1">
    <citation type="submission" date="2022-04" db="EMBL/GenBank/DDBJ databases">
        <title>Human microbiome associated bacterial genomes.</title>
        <authorList>
            <person name="Sandstrom S."/>
            <person name="Salamzade R."/>
            <person name="Kalan L.R."/>
        </authorList>
    </citation>
    <scope>NUCLEOTIDE SEQUENCE [LARGE SCALE GENOMIC DNA]</scope>
    <source>
        <strain evidence="3">p3-SID1799</strain>
    </source>
</reference>
<keyword evidence="3" id="KW-1185">Reference proteome</keyword>
<dbReference type="EMBL" id="JALXSQ010000005">
    <property type="protein sequence ID" value="MCT2042194.1"/>
    <property type="molecule type" value="Genomic_DNA"/>
</dbReference>
<dbReference type="PROSITE" id="PS51257">
    <property type="entry name" value="PROKAR_LIPOPROTEIN"/>
    <property type="match status" value="1"/>
</dbReference>
<feature type="chain" id="PRO_5045484800" description="Lipoprotein" evidence="1">
    <location>
        <begin position="27"/>
        <end position="203"/>
    </location>
</feature>
<keyword evidence="1" id="KW-0732">Signal</keyword>
<sequence length="203" mass="21542">MTRKTKALTALSAAAALLLLTGCTQQAPEPLPTQAASTTPTPTPTVNFEPYEAEAPKDEATALKDAEATYQQFLDMRGEIYTHPSDTTGLENIATGTALSEALEENEGIAKAGATVTGRFQFELDPDTSYSAPSANGKGEKIEHGTVTLMGCGDGSQLKIVNKDGTEHTGEGQRVRVKVVVVYSIDTGRWLVSSEEFLKGETC</sequence>
<feature type="signal peptide" evidence="1">
    <location>
        <begin position="1"/>
        <end position="26"/>
    </location>
</feature>
<proteinExistence type="predicted"/>
<evidence type="ECO:0000313" key="2">
    <source>
        <dbReference type="EMBL" id="MCT2042194.1"/>
    </source>
</evidence>
<comment type="caution">
    <text evidence="2">The sequence shown here is derived from an EMBL/GenBank/DDBJ whole genome shotgun (WGS) entry which is preliminary data.</text>
</comment>
<evidence type="ECO:0000313" key="3">
    <source>
        <dbReference type="Proteomes" id="UP001525379"/>
    </source>
</evidence>